<dbReference type="InterPro" id="IPR022751">
    <property type="entry name" value="Alpha_mannosyltransferase"/>
</dbReference>
<feature type="transmembrane region" description="Helical" evidence="10">
    <location>
        <begin position="26"/>
        <end position="48"/>
    </location>
</feature>
<dbReference type="InterPro" id="IPR029044">
    <property type="entry name" value="Nucleotide-diphossugar_trans"/>
</dbReference>
<keyword evidence="4 10" id="KW-0812">Transmembrane</keyword>
<dbReference type="GO" id="GO:0016020">
    <property type="term" value="C:membrane"/>
    <property type="evidence" value="ECO:0007669"/>
    <property type="project" value="UniProtKB-SubCell"/>
</dbReference>
<evidence type="ECO:0008006" key="13">
    <source>
        <dbReference type="Google" id="ProtNLM"/>
    </source>
</evidence>
<keyword evidence="8 10" id="KW-0472">Membrane</keyword>
<keyword evidence="5" id="KW-0735">Signal-anchor</keyword>
<evidence type="ECO:0000256" key="10">
    <source>
        <dbReference type="SAM" id="Phobius"/>
    </source>
</evidence>
<evidence type="ECO:0000256" key="8">
    <source>
        <dbReference type="ARBA" id="ARBA00023136"/>
    </source>
</evidence>
<evidence type="ECO:0000256" key="5">
    <source>
        <dbReference type="ARBA" id="ARBA00022968"/>
    </source>
</evidence>
<evidence type="ECO:0000256" key="1">
    <source>
        <dbReference type="ARBA" id="ARBA00004394"/>
    </source>
</evidence>
<protein>
    <recommendedName>
        <fullName evidence="13">Mannosyltransferase</fullName>
    </recommendedName>
</protein>
<dbReference type="SUPFAM" id="SSF53448">
    <property type="entry name" value="Nucleotide-diphospho-sugar transferases"/>
    <property type="match status" value="1"/>
</dbReference>
<keyword evidence="7" id="KW-0333">Golgi apparatus</keyword>
<dbReference type="GO" id="GO:0000026">
    <property type="term" value="F:alpha-1,2-mannosyltransferase activity"/>
    <property type="evidence" value="ECO:0007669"/>
    <property type="project" value="TreeGrafter"/>
</dbReference>
<evidence type="ECO:0000256" key="6">
    <source>
        <dbReference type="ARBA" id="ARBA00022989"/>
    </source>
</evidence>
<reference evidence="11" key="1">
    <citation type="journal article" date="2023" name="Int. J. Syst. Evol. Microbiol.">
        <title>Methylocystis iwaonis sp. nov., a type II methane-oxidizing bacterium from surface soil of a rice paddy field in Japan, and emended description of the genus Methylocystis (ex Whittenbury et al. 1970) Bowman et al. 1993.</title>
        <authorList>
            <person name="Kaise H."/>
            <person name="Sawadogo J.B."/>
            <person name="Alam M.S."/>
            <person name="Ueno C."/>
            <person name="Dianou D."/>
            <person name="Shinjo R."/>
            <person name="Asakawa S."/>
        </authorList>
    </citation>
    <scope>NUCLEOTIDE SEQUENCE</scope>
    <source>
        <strain evidence="11">LMG27198</strain>
    </source>
</reference>
<gene>
    <name evidence="11" type="ORF">LMG27198_20450</name>
</gene>
<dbReference type="AlphaFoldDB" id="A0A9W6LRZ9"/>
<evidence type="ECO:0000256" key="4">
    <source>
        <dbReference type="ARBA" id="ARBA00022692"/>
    </source>
</evidence>
<evidence type="ECO:0000256" key="2">
    <source>
        <dbReference type="ARBA" id="ARBA00004606"/>
    </source>
</evidence>
<accession>A0A9W6LRZ9</accession>
<comment type="subcellular location">
    <subcellularLocation>
        <location evidence="9">Endomembrane system</location>
        <topology evidence="9">Single-pass membrane protein</topology>
    </subcellularLocation>
    <subcellularLocation>
        <location evidence="1">Golgi apparatus membrane</location>
    </subcellularLocation>
    <subcellularLocation>
        <location evidence="2">Membrane</location>
        <topology evidence="2">Single-pass type II membrane protein</topology>
    </subcellularLocation>
</comment>
<name>A0A9W6LRZ9_9HYPH</name>
<keyword evidence="12" id="KW-1185">Reference proteome</keyword>
<keyword evidence="3" id="KW-0808">Transferase</keyword>
<proteinExistence type="predicted"/>
<dbReference type="GO" id="GO:0012505">
    <property type="term" value="C:endomembrane system"/>
    <property type="evidence" value="ECO:0007669"/>
    <property type="project" value="UniProtKB-SubCell"/>
</dbReference>
<dbReference type="Gene3D" id="3.90.550.10">
    <property type="entry name" value="Spore Coat Polysaccharide Biosynthesis Protein SpsA, Chain A"/>
    <property type="match status" value="1"/>
</dbReference>
<evidence type="ECO:0000256" key="3">
    <source>
        <dbReference type="ARBA" id="ARBA00022679"/>
    </source>
</evidence>
<evidence type="ECO:0000256" key="9">
    <source>
        <dbReference type="ARBA" id="ARBA00037847"/>
    </source>
</evidence>
<dbReference type="GO" id="GO:0046354">
    <property type="term" value="P:mannan biosynthetic process"/>
    <property type="evidence" value="ECO:0007669"/>
    <property type="project" value="TreeGrafter"/>
</dbReference>
<dbReference type="EMBL" id="BSEC01000001">
    <property type="protein sequence ID" value="GLI93053.1"/>
    <property type="molecule type" value="Genomic_DNA"/>
</dbReference>
<evidence type="ECO:0000256" key="7">
    <source>
        <dbReference type="ARBA" id="ARBA00023034"/>
    </source>
</evidence>
<comment type="caution">
    <text evidence="11">The sequence shown here is derived from an EMBL/GenBank/DDBJ whole genome shotgun (WGS) entry which is preliminary data.</text>
</comment>
<evidence type="ECO:0000313" key="11">
    <source>
        <dbReference type="EMBL" id="GLI93053.1"/>
    </source>
</evidence>
<keyword evidence="6 10" id="KW-1133">Transmembrane helix</keyword>
<dbReference type="PANTHER" id="PTHR31646">
    <property type="entry name" value="ALPHA-1,2-MANNOSYLTRANSFERASE MNN2"/>
    <property type="match status" value="1"/>
</dbReference>
<dbReference type="RefSeq" id="WP_281802640.1">
    <property type="nucleotide sequence ID" value="NZ_BSEC01000001.1"/>
</dbReference>
<dbReference type="Proteomes" id="UP001144323">
    <property type="component" value="Unassembled WGS sequence"/>
</dbReference>
<organism evidence="11 12">
    <name type="scientific">Methylocystis echinoides</name>
    <dbReference type="NCBI Taxonomy" id="29468"/>
    <lineage>
        <taxon>Bacteria</taxon>
        <taxon>Pseudomonadati</taxon>
        <taxon>Pseudomonadota</taxon>
        <taxon>Alphaproteobacteria</taxon>
        <taxon>Hyphomicrobiales</taxon>
        <taxon>Methylocystaceae</taxon>
        <taxon>Methylocystis</taxon>
    </lineage>
</organism>
<dbReference type="Pfam" id="PF11051">
    <property type="entry name" value="Mannosyl_trans3"/>
    <property type="match status" value="2"/>
</dbReference>
<dbReference type="PANTHER" id="PTHR31646:SF1">
    <property type="entry name" value="ALPHA-1,2-MANNOSYLTRANSFERASE MNN2"/>
    <property type="match status" value="1"/>
</dbReference>
<evidence type="ECO:0000313" key="12">
    <source>
        <dbReference type="Proteomes" id="UP001144323"/>
    </source>
</evidence>
<sequence length="425" mass="47431">MTEDARFARELAKRLSSLAPFPKSSFSGFGIVICAGGAAYFTNAYVLIHVLRHHLGCTLPIEVWHLGKREMSRRMSFLLEELDVRVVDATDEPSAHAADIVDGWQLKSFALMWCRFEKALLLDADQIPTRDPASLACWPEFERVGAVLWPDAVDLLPENPIWAACGLAPRRATSVESGQILIDKSRKWGALSVARHLNERAHYYYNMLYGDKDTFLLAMLLTDSAFELVPHRPATDRGMCLYQHDFQGAPLFQHRTGAKWRYAGEQDDLPGFVGMDACLVALNNLRRKWNGLIFDAPSRSDAAQRAEERLVSAGGVTFLVPGEAPIQLEFFAEGDIGAGRSADRMNWRCEEERGEISLLISDAFGPTWRLAEQAGGRWYGRSVVHPQIEAFAATGFIGSKATLEAAGAWRKWPMPGRYDSQVLDL</sequence>